<dbReference type="PANTHER" id="PTHR43792:SF1">
    <property type="entry name" value="N-ACETYLTRANSFERASE DOMAIN-CONTAINING PROTEIN"/>
    <property type="match status" value="1"/>
</dbReference>
<feature type="domain" description="N-acetyltransferase" evidence="1">
    <location>
        <begin position="11"/>
        <end position="170"/>
    </location>
</feature>
<dbReference type="PANTHER" id="PTHR43792">
    <property type="entry name" value="GNAT FAMILY, PUTATIVE (AFU_ORTHOLOGUE AFUA_3G00765)-RELATED-RELATED"/>
    <property type="match status" value="1"/>
</dbReference>
<dbReference type="STRING" id="1384054.N790_02155"/>
<dbReference type="InterPro" id="IPR051531">
    <property type="entry name" value="N-acetyltransferase"/>
</dbReference>
<sequence>MPHPLPETPRLRLRELHDGDAPFLLELLNDPDFIANIADRGVRSEDDARAYLATGPAASYAKHGYGLWAVEMKPGGELAGMCGLVRRDFLEHADLGYAFLPAWRGRGLAAEAARATLAHAFGPLGMPRLLAIVNEGNLASRRLLESLGMHSQGLQPVGGQALVVYGIDNPAGGA</sequence>
<evidence type="ECO:0000259" key="1">
    <source>
        <dbReference type="PROSITE" id="PS51186"/>
    </source>
</evidence>
<accession>A0A091BPH3</accession>
<dbReference type="InterPro" id="IPR000182">
    <property type="entry name" value="GNAT_dom"/>
</dbReference>
<keyword evidence="3" id="KW-1185">Reference proteome</keyword>
<reference evidence="2 3" key="1">
    <citation type="submission" date="2013-09" db="EMBL/GenBank/DDBJ databases">
        <title>Genome sequencing of Arenimonas malthae.</title>
        <authorList>
            <person name="Chen F."/>
            <person name="Wang G."/>
        </authorList>
    </citation>
    <scope>NUCLEOTIDE SEQUENCE [LARGE SCALE GENOMIC DNA]</scope>
    <source>
        <strain evidence="2 3">CC-JY-1</strain>
    </source>
</reference>
<dbReference type="Pfam" id="PF13302">
    <property type="entry name" value="Acetyltransf_3"/>
    <property type="match status" value="1"/>
</dbReference>
<dbReference type="EMBL" id="AVCH01000172">
    <property type="protein sequence ID" value="KFN46225.1"/>
    <property type="molecule type" value="Genomic_DNA"/>
</dbReference>
<dbReference type="PROSITE" id="PS51186">
    <property type="entry name" value="GNAT"/>
    <property type="match status" value="1"/>
</dbReference>
<dbReference type="eggNOG" id="COG1670">
    <property type="taxonomic scope" value="Bacteria"/>
</dbReference>
<dbReference type="PATRIC" id="fig|1384054.3.peg.1875"/>
<dbReference type="SUPFAM" id="SSF55729">
    <property type="entry name" value="Acyl-CoA N-acyltransferases (Nat)"/>
    <property type="match status" value="1"/>
</dbReference>
<dbReference type="AlphaFoldDB" id="A0A091BPH3"/>
<organism evidence="2 3">
    <name type="scientific">Arenimonas malthae CC-JY-1</name>
    <dbReference type="NCBI Taxonomy" id="1384054"/>
    <lineage>
        <taxon>Bacteria</taxon>
        <taxon>Pseudomonadati</taxon>
        <taxon>Pseudomonadota</taxon>
        <taxon>Gammaproteobacteria</taxon>
        <taxon>Lysobacterales</taxon>
        <taxon>Lysobacteraceae</taxon>
        <taxon>Arenimonas</taxon>
    </lineage>
</organism>
<dbReference type="RefSeq" id="WP_043803875.1">
    <property type="nucleotide sequence ID" value="NZ_AVCH01000172.1"/>
</dbReference>
<proteinExistence type="predicted"/>
<gene>
    <name evidence="2" type="ORF">N790_02155</name>
</gene>
<evidence type="ECO:0000313" key="3">
    <source>
        <dbReference type="Proteomes" id="UP000029392"/>
    </source>
</evidence>
<comment type="caution">
    <text evidence="2">The sequence shown here is derived from an EMBL/GenBank/DDBJ whole genome shotgun (WGS) entry which is preliminary data.</text>
</comment>
<evidence type="ECO:0000313" key="2">
    <source>
        <dbReference type="EMBL" id="KFN46225.1"/>
    </source>
</evidence>
<dbReference type="Gene3D" id="3.40.630.30">
    <property type="match status" value="1"/>
</dbReference>
<dbReference type="GO" id="GO:0016747">
    <property type="term" value="F:acyltransferase activity, transferring groups other than amino-acyl groups"/>
    <property type="evidence" value="ECO:0007669"/>
    <property type="project" value="InterPro"/>
</dbReference>
<name>A0A091BPH3_9GAMM</name>
<dbReference type="OrthoDB" id="9798081at2"/>
<dbReference type="InterPro" id="IPR016181">
    <property type="entry name" value="Acyl_CoA_acyltransferase"/>
</dbReference>
<dbReference type="Proteomes" id="UP000029392">
    <property type="component" value="Unassembled WGS sequence"/>
</dbReference>
<protein>
    <recommendedName>
        <fullName evidence="1">N-acetyltransferase domain-containing protein</fullName>
    </recommendedName>
</protein>